<organism evidence="14 15">
    <name type="scientific">Labrys okinawensis</name>
    <dbReference type="NCBI Taxonomy" id="346911"/>
    <lineage>
        <taxon>Bacteria</taxon>
        <taxon>Pseudomonadati</taxon>
        <taxon>Pseudomonadota</taxon>
        <taxon>Alphaproteobacteria</taxon>
        <taxon>Hyphomicrobiales</taxon>
        <taxon>Xanthobacteraceae</taxon>
        <taxon>Labrys</taxon>
    </lineage>
</organism>
<keyword evidence="5" id="KW-0735">Signal-anchor</keyword>
<dbReference type="GO" id="GO:0048040">
    <property type="term" value="F:UDP-glucuronate decarboxylase activity"/>
    <property type="evidence" value="ECO:0007669"/>
    <property type="project" value="TreeGrafter"/>
</dbReference>
<keyword evidence="7" id="KW-0520">NAD</keyword>
<comment type="caution">
    <text evidence="14">The sequence shown here is derived from an EMBL/GenBank/DDBJ whole genome shotgun (WGS) entry which is preliminary data.</text>
</comment>
<sequence length="343" mass="37636">MSRNKTKTIIVAGGAGFLGSHLCEALLAQGREVLCLDNFLTGNMANLRSMQNHPRFKLVEHDICTTFHHDGDLAEIYNLACAASPPHYQADPVHTMQTCVVGTLNLLDLAARKGARFVQASTSEVYGDPEMHPQKESYTGSVNCTGPRACYDEGKRAAEAMCFDFLRAARADIRVARIFNTYGPRMHAQDGRVVSNLVVQAIKGEPLSLYGDGSQTRSFCYVSDLVDGLIRLMAIDPAPDGPINLGNPAEFTVRELAQLVLEMTGSKSVTRFLPLPVDDPRRRKPDIARADRMLGWKPVTSLHDGLAKTIRYFMETETESEVPLVEPHTLHNGTASDLGLVNP</sequence>
<dbReference type="GO" id="GO:0070403">
    <property type="term" value="F:NAD+ binding"/>
    <property type="evidence" value="ECO:0007669"/>
    <property type="project" value="InterPro"/>
</dbReference>
<keyword evidence="4" id="KW-0210">Decarboxylase</keyword>
<dbReference type="PANTHER" id="PTHR43078">
    <property type="entry name" value="UDP-GLUCURONIC ACID DECARBOXYLASE-RELATED"/>
    <property type="match status" value="1"/>
</dbReference>
<evidence type="ECO:0000256" key="8">
    <source>
        <dbReference type="ARBA" id="ARBA00023034"/>
    </source>
</evidence>
<dbReference type="InterPro" id="IPR001509">
    <property type="entry name" value="Epimerase_deHydtase"/>
</dbReference>
<evidence type="ECO:0000256" key="9">
    <source>
        <dbReference type="ARBA" id="ARBA00023136"/>
    </source>
</evidence>
<feature type="domain" description="NAD-dependent epimerase/dehydratase" evidence="13">
    <location>
        <begin position="9"/>
        <end position="235"/>
    </location>
</feature>
<dbReference type="AlphaFoldDB" id="A0A2S9QIG5"/>
<dbReference type="Gene3D" id="3.40.50.720">
    <property type="entry name" value="NAD(P)-binding Rossmann-like Domain"/>
    <property type="match status" value="1"/>
</dbReference>
<evidence type="ECO:0000256" key="6">
    <source>
        <dbReference type="ARBA" id="ARBA00022989"/>
    </source>
</evidence>
<dbReference type="SUPFAM" id="SSF51735">
    <property type="entry name" value="NAD(P)-binding Rossmann-fold domains"/>
    <property type="match status" value="1"/>
</dbReference>
<evidence type="ECO:0000256" key="10">
    <source>
        <dbReference type="ARBA" id="ARBA00023180"/>
    </source>
</evidence>
<dbReference type="PANTHER" id="PTHR43078:SF6">
    <property type="entry name" value="UDP-GLUCURONIC ACID DECARBOXYLASE 1"/>
    <property type="match status" value="1"/>
</dbReference>
<evidence type="ECO:0000256" key="12">
    <source>
        <dbReference type="ARBA" id="ARBA00037859"/>
    </source>
</evidence>
<evidence type="ECO:0000256" key="3">
    <source>
        <dbReference type="ARBA" id="ARBA00022692"/>
    </source>
</evidence>
<keyword evidence="9" id="KW-0472">Membrane</keyword>
<evidence type="ECO:0000256" key="7">
    <source>
        <dbReference type="ARBA" id="ARBA00023027"/>
    </source>
</evidence>
<keyword evidence="11" id="KW-0456">Lyase</keyword>
<dbReference type="FunFam" id="3.40.50.720:FF:000065">
    <property type="entry name" value="UDP-glucuronic acid decarboxylase 1"/>
    <property type="match status" value="1"/>
</dbReference>
<dbReference type="OrthoDB" id="9801785at2"/>
<evidence type="ECO:0000256" key="5">
    <source>
        <dbReference type="ARBA" id="ARBA00022968"/>
    </source>
</evidence>
<comment type="cofactor">
    <cofactor evidence="1">
        <name>NAD(+)</name>
        <dbReference type="ChEBI" id="CHEBI:57540"/>
    </cofactor>
</comment>
<evidence type="ECO:0000256" key="2">
    <source>
        <dbReference type="ARBA" id="ARBA00004323"/>
    </source>
</evidence>
<keyword evidence="6" id="KW-1133">Transmembrane helix</keyword>
<dbReference type="GO" id="GO:0033320">
    <property type="term" value="P:UDP-D-xylose biosynthetic process"/>
    <property type="evidence" value="ECO:0007669"/>
    <property type="project" value="UniProtKB-UniPathway"/>
</dbReference>
<reference evidence="14 15" key="1">
    <citation type="submission" date="2018-02" db="EMBL/GenBank/DDBJ databases">
        <title>Whole genome sequencing of endophytic bacterium.</title>
        <authorList>
            <person name="Eedara R."/>
            <person name="Podile A.R."/>
        </authorList>
    </citation>
    <scope>NUCLEOTIDE SEQUENCE [LARGE SCALE GENOMIC DNA]</scope>
    <source>
        <strain evidence="14 15">RP1T</strain>
    </source>
</reference>
<keyword evidence="8" id="KW-0333">Golgi apparatus</keyword>
<evidence type="ECO:0000313" key="15">
    <source>
        <dbReference type="Proteomes" id="UP000237682"/>
    </source>
</evidence>
<proteinExistence type="predicted"/>
<dbReference type="GO" id="GO:0042732">
    <property type="term" value="P:D-xylose metabolic process"/>
    <property type="evidence" value="ECO:0007669"/>
    <property type="project" value="InterPro"/>
</dbReference>
<dbReference type="EMBL" id="PUEJ01000001">
    <property type="protein sequence ID" value="PRH89080.1"/>
    <property type="molecule type" value="Genomic_DNA"/>
</dbReference>
<dbReference type="InterPro" id="IPR044516">
    <property type="entry name" value="UXS-like"/>
</dbReference>
<keyword evidence="10" id="KW-0325">Glycoprotein</keyword>
<keyword evidence="3" id="KW-0812">Transmembrane</keyword>
<comment type="subcellular location">
    <subcellularLocation>
        <location evidence="2">Golgi apparatus membrane</location>
        <topology evidence="2">Single-pass type II membrane protein</topology>
    </subcellularLocation>
    <subcellularLocation>
        <location evidence="12">Golgi apparatus</location>
        <location evidence="12">Golgi stack membrane</location>
    </subcellularLocation>
</comment>
<dbReference type="RefSeq" id="WP_105860047.1">
    <property type="nucleotide sequence ID" value="NZ_PUEJ01000001.1"/>
</dbReference>
<evidence type="ECO:0000256" key="4">
    <source>
        <dbReference type="ARBA" id="ARBA00022793"/>
    </source>
</evidence>
<dbReference type="Pfam" id="PF01370">
    <property type="entry name" value="Epimerase"/>
    <property type="match status" value="1"/>
</dbReference>
<gene>
    <name evidence="14" type="ORF">C5L14_00325</name>
</gene>
<dbReference type="Proteomes" id="UP000237682">
    <property type="component" value="Unassembled WGS sequence"/>
</dbReference>
<dbReference type="GO" id="GO:0005737">
    <property type="term" value="C:cytoplasm"/>
    <property type="evidence" value="ECO:0007669"/>
    <property type="project" value="TreeGrafter"/>
</dbReference>
<keyword evidence="15" id="KW-1185">Reference proteome</keyword>
<evidence type="ECO:0000313" key="14">
    <source>
        <dbReference type="EMBL" id="PRH89080.1"/>
    </source>
</evidence>
<evidence type="ECO:0000259" key="13">
    <source>
        <dbReference type="Pfam" id="PF01370"/>
    </source>
</evidence>
<evidence type="ECO:0000256" key="1">
    <source>
        <dbReference type="ARBA" id="ARBA00001911"/>
    </source>
</evidence>
<evidence type="ECO:0000256" key="11">
    <source>
        <dbReference type="ARBA" id="ARBA00023239"/>
    </source>
</evidence>
<dbReference type="CDD" id="cd05230">
    <property type="entry name" value="UGD_SDR_e"/>
    <property type="match status" value="1"/>
</dbReference>
<name>A0A2S9QIG5_9HYPH</name>
<dbReference type="UniPathway" id="UPA00796">
    <property type="reaction ID" value="UER00771"/>
</dbReference>
<accession>A0A2S9QIG5</accession>
<protein>
    <recommendedName>
        <fullName evidence="13">NAD-dependent epimerase/dehydratase domain-containing protein</fullName>
    </recommendedName>
</protein>
<dbReference type="InterPro" id="IPR036291">
    <property type="entry name" value="NAD(P)-bd_dom_sf"/>
</dbReference>